<evidence type="ECO:0000259" key="4">
    <source>
        <dbReference type="PROSITE" id="PS01124"/>
    </source>
</evidence>
<dbReference type="InterPro" id="IPR018062">
    <property type="entry name" value="HTH_AraC-typ_CS"/>
</dbReference>
<dbReference type="EMBL" id="JBIRUI010000006">
    <property type="protein sequence ID" value="MFI1715010.1"/>
    <property type="molecule type" value="Genomic_DNA"/>
</dbReference>
<dbReference type="Pfam" id="PF06719">
    <property type="entry name" value="AraC_N"/>
    <property type="match status" value="1"/>
</dbReference>
<dbReference type="Proteomes" id="UP001611339">
    <property type="component" value="Unassembled WGS sequence"/>
</dbReference>
<gene>
    <name evidence="5" type="ORF">ACH407_15765</name>
</gene>
<dbReference type="PANTHER" id="PTHR43436">
    <property type="entry name" value="ARAC-FAMILY TRANSCRIPTIONAL REGULATOR"/>
    <property type="match status" value="1"/>
</dbReference>
<dbReference type="SMART" id="SM00342">
    <property type="entry name" value="HTH_ARAC"/>
    <property type="match status" value="1"/>
</dbReference>
<evidence type="ECO:0000313" key="6">
    <source>
        <dbReference type="Proteomes" id="UP001611339"/>
    </source>
</evidence>
<keyword evidence="3" id="KW-0804">Transcription</keyword>
<dbReference type="InterPro" id="IPR018060">
    <property type="entry name" value="HTH_AraC"/>
</dbReference>
<feature type="domain" description="HTH araC/xylS-type" evidence="4">
    <location>
        <begin position="187"/>
        <end position="285"/>
    </location>
</feature>
<sequence>MSLDELRDLLERHARPDQTTAIDGVRICRADPGAEPEYAMSGVMLAVIAQGGKRLALGERVYEYGVGQYLITSADLPVTGRVAPGGRQLGFGMTLEPAVIAELLLRAGPGDLPRPTGSPRPGIMVSGAPAELTDAIVRLLRLLDRPRDRRVLVPLVKREILWLLMTGEQGEAVRQLGLADSSLHHITRAVDWIRDHYTEAFRVEDLARSSGMSVSAFHRNFQSVTAMSPIQFQKQIRLQAARLLLTNRPHDVTGVGHRVGYDSPSQFSREYKRQFGVPPSVDAARTRDSADRATAVALEERVSRRTRRQSPRHRSG</sequence>
<keyword evidence="2" id="KW-0238">DNA-binding</keyword>
<keyword evidence="6" id="KW-1185">Reference proteome</keyword>
<comment type="caution">
    <text evidence="5">The sequence shown here is derived from an EMBL/GenBank/DDBJ whole genome shotgun (WGS) entry which is preliminary data.</text>
</comment>
<dbReference type="PANTHER" id="PTHR43436:SF1">
    <property type="entry name" value="TRANSCRIPTIONAL REGULATORY PROTEIN"/>
    <property type="match status" value="1"/>
</dbReference>
<organism evidence="5 6">
    <name type="scientific">Streptomyces litmocidini</name>
    <dbReference type="NCBI Taxonomy" id="67318"/>
    <lineage>
        <taxon>Bacteria</taxon>
        <taxon>Bacillati</taxon>
        <taxon>Actinomycetota</taxon>
        <taxon>Actinomycetes</taxon>
        <taxon>Kitasatosporales</taxon>
        <taxon>Streptomycetaceae</taxon>
        <taxon>Streptomyces</taxon>
    </lineage>
</organism>
<evidence type="ECO:0000256" key="3">
    <source>
        <dbReference type="ARBA" id="ARBA00023163"/>
    </source>
</evidence>
<dbReference type="RefSeq" id="WP_359589719.1">
    <property type="nucleotide sequence ID" value="NZ_JBEYXG010000016.1"/>
</dbReference>
<dbReference type="InterPro" id="IPR009057">
    <property type="entry name" value="Homeodomain-like_sf"/>
</dbReference>
<dbReference type="PROSITE" id="PS00041">
    <property type="entry name" value="HTH_ARAC_FAMILY_1"/>
    <property type="match status" value="1"/>
</dbReference>
<dbReference type="InterPro" id="IPR009594">
    <property type="entry name" value="Tscrpt_reg_HTH_AraC_N"/>
</dbReference>
<dbReference type="PROSITE" id="PS01124">
    <property type="entry name" value="HTH_ARAC_FAMILY_2"/>
    <property type="match status" value="1"/>
</dbReference>
<proteinExistence type="predicted"/>
<dbReference type="Gene3D" id="1.10.10.60">
    <property type="entry name" value="Homeodomain-like"/>
    <property type="match status" value="1"/>
</dbReference>
<keyword evidence="1" id="KW-0805">Transcription regulation</keyword>
<name>A0ABW7U5V7_9ACTN</name>
<evidence type="ECO:0000313" key="5">
    <source>
        <dbReference type="EMBL" id="MFI1715010.1"/>
    </source>
</evidence>
<dbReference type="Pfam" id="PF12833">
    <property type="entry name" value="HTH_18"/>
    <property type="match status" value="1"/>
</dbReference>
<dbReference type="SUPFAM" id="SSF46689">
    <property type="entry name" value="Homeodomain-like"/>
    <property type="match status" value="2"/>
</dbReference>
<protein>
    <submittedName>
        <fullName evidence="5">AraC family transcriptional regulator N-terminal domain-containing protein</fullName>
    </submittedName>
</protein>
<evidence type="ECO:0000256" key="1">
    <source>
        <dbReference type="ARBA" id="ARBA00023015"/>
    </source>
</evidence>
<evidence type="ECO:0000256" key="2">
    <source>
        <dbReference type="ARBA" id="ARBA00023125"/>
    </source>
</evidence>
<accession>A0ABW7U5V7</accession>
<reference evidence="5 6" key="1">
    <citation type="submission" date="2024-10" db="EMBL/GenBank/DDBJ databases">
        <title>The Natural Products Discovery Center: Release of the First 8490 Sequenced Strains for Exploring Actinobacteria Biosynthetic Diversity.</title>
        <authorList>
            <person name="Kalkreuter E."/>
            <person name="Kautsar S.A."/>
            <person name="Yang D."/>
            <person name="Bader C.D."/>
            <person name="Teijaro C.N."/>
            <person name="Fluegel L."/>
            <person name="Davis C.M."/>
            <person name="Simpson J.R."/>
            <person name="Lauterbach L."/>
            <person name="Steele A.D."/>
            <person name="Gui C."/>
            <person name="Meng S."/>
            <person name="Li G."/>
            <person name="Viehrig K."/>
            <person name="Ye F."/>
            <person name="Su P."/>
            <person name="Kiefer A.F."/>
            <person name="Nichols A."/>
            <person name="Cepeda A.J."/>
            <person name="Yan W."/>
            <person name="Fan B."/>
            <person name="Jiang Y."/>
            <person name="Adhikari A."/>
            <person name="Zheng C.-J."/>
            <person name="Schuster L."/>
            <person name="Cowan T.M."/>
            <person name="Smanski M.J."/>
            <person name="Chevrette M.G."/>
            <person name="De Carvalho L.P.S."/>
            <person name="Shen B."/>
        </authorList>
    </citation>
    <scope>NUCLEOTIDE SEQUENCE [LARGE SCALE GENOMIC DNA]</scope>
    <source>
        <strain evidence="5 6">NPDC020602</strain>
    </source>
</reference>